<evidence type="ECO:0000313" key="1">
    <source>
        <dbReference type="EMBL" id="CAF1468650.1"/>
    </source>
</evidence>
<evidence type="ECO:0000313" key="3">
    <source>
        <dbReference type="Proteomes" id="UP000663854"/>
    </source>
</evidence>
<dbReference type="Proteomes" id="UP000663870">
    <property type="component" value="Unassembled WGS sequence"/>
</dbReference>
<dbReference type="EMBL" id="CAJNOH010007922">
    <property type="protein sequence ID" value="CAF1468650.1"/>
    <property type="molecule type" value="Genomic_DNA"/>
</dbReference>
<comment type="caution">
    <text evidence="1">The sequence shown here is derived from an EMBL/GenBank/DDBJ whole genome shotgun (WGS) entry which is preliminary data.</text>
</comment>
<evidence type="ECO:0000313" key="4">
    <source>
        <dbReference type="Proteomes" id="UP000663870"/>
    </source>
</evidence>
<organism evidence="1 3">
    <name type="scientific">Rotaria sordida</name>
    <dbReference type="NCBI Taxonomy" id="392033"/>
    <lineage>
        <taxon>Eukaryota</taxon>
        <taxon>Metazoa</taxon>
        <taxon>Spiralia</taxon>
        <taxon>Gnathifera</taxon>
        <taxon>Rotifera</taxon>
        <taxon>Eurotatoria</taxon>
        <taxon>Bdelloidea</taxon>
        <taxon>Philodinida</taxon>
        <taxon>Philodinidae</taxon>
        <taxon>Rotaria</taxon>
    </lineage>
</organism>
<feature type="non-terminal residue" evidence="1">
    <location>
        <position position="194"/>
    </location>
</feature>
<name>A0A815QYJ1_9BILA</name>
<protein>
    <submittedName>
        <fullName evidence="1">Uncharacterized protein</fullName>
    </submittedName>
</protein>
<sequence>MPQQNPTITPSYSHYHLIPDMLSSYIPLQLADKILFIGESWLILKTNDEDNDKNFLSINSIDYNEQNHRIQQQLYTLTLSDDFNIFELERIIEHTRIDLSLTLRNLFVDHFHLCNELEQIRGFYLIEHGKLFSLFVNRTSQLLLNIETSTNAIENDTNEIFKQCLNDLQLESILTNADKFKFKLNFIHNNNSTQ</sequence>
<evidence type="ECO:0000313" key="2">
    <source>
        <dbReference type="EMBL" id="CAF1644294.1"/>
    </source>
</evidence>
<keyword evidence="4" id="KW-1185">Reference proteome</keyword>
<dbReference type="AlphaFoldDB" id="A0A815QYJ1"/>
<accession>A0A815QYJ1</accession>
<dbReference type="EMBL" id="CAJNOL010009594">
    <property type="protein sequence ID" value="CAF1644294.1"/>
    <property type="molecule type" value="Genomic_DNA"/>
</dbReference>
<reference evidence="1" key="1">
    <citation type="submission" date="2021-02" db="EMBL/GenBank/DDBJ databases">
        <authorList>
            <person name="Nowell W R."/>
        </authorList>
    </citation>
    <scope>NUCLEOTIDE SEQUENCE</scope>
</reference>
<gene>
    <name evidence="2" type="ORF">JXQ802_LOCUS53648</name>
    <name evidence="1" type="ORF">PYM288_LOCUS37246</name>
</gene>
<proteinExistence type="predicted"/>
<dbReference type="Proteomes" id="UP000663854">
    <property type="component" value="Unassembled WGS sequence"/>
</dbReference>